<dbReference type="PANTHER" id="PTHR33271:SF1">
    <property type="entry name" value="RMLC-LIKE JELLY ROLL PROTEIN-RELATED"/>
    <property type="match status" value="1"/>
</dbReference>
<dbReference type="Pfam" id="PF05899">
    <property type="entry name" value="Cupin_3"/>
    <property type="match status" value="1"/>
</dbReference>
<dbReference type="EMBL" id="JAXQNO010000014">
    <property type="protein sequence ID" value="KAK4784645.1"/>
    <property type="molecule type" value="Genomic_DNA"/>
</dbReference>
<feature type="transmembrane region" description="Helical" evidence="1">
    <location>
        <begin position="6"/>
        <end position="26"/>
    </location>
</feature>
<gene>
    <name evidence="3" type="ORF">SAY86_019013</name>
</gene>
<keyword evidence="1" id="KW-1133">Transmembrane helix</keyword>
<evidence type="ECO:0000259" key="2">
    <source>
        <dbReference type="Pfam" id="PF05899"/>
    </source>
</evidence>
<evidence type="ECO:0000256" key="1">
    <source>
        <dbReference type="SAM" id="Phobius"/>
    </source>
</evidence>
<reference evidence="3 4" key="1">
    <citation type="journal article" date="2023" name="Hortic Res">
        <title>Pangenome of water caltrop reveals structural variations and asymmetric subgenome divergence after allopolyploidization.</title>
        <authorList>
            <person name="Zhang X."/>
            <person name="Chen Y."/>
            <person name="Wang L."/>
            <person name="Yuan Y."/>
            <person name="Fang M."/>
            <person name="Shi L."/>
            <person name="Lu R."/>
            <person name="Comes H.P."/>
            <person name="Ma Y."/>
            <person name="Chen Y."/>
            <person name="Huang G."/>
            <person name="Zhou Y."/>
            <person name="Zheng Z."/>
            <person name="Qiu Y."/>
        </authorList>
    </citation>
    <scope>NUCLEOTIDE SEQUENCE [LARGE SCALE GENOMIC DNA]</scope>
    <source>
        <strain evidence="3">F231</strain>
    </source>
</reference>
<proteinExistence type="predicted"/>
<sequence length="158" mass="17625">MQLHAQSTAVVIVIVVVSLLLSPIAINFRQQKGESLSPTEAVKKNPMVKEIHGVRIESRPPQSTLDELKVSSWPTHTSGPIEIPWSFKSAETMYLVEGKVKVRVVESQQANEEEGWFEIGGGDLVVFPKGMKIMWNVVEDLKKHYHLHKDESSPGQAS</sequence>
<dbReference type="SUPFAM" id="SSF51182">
    <property type="entry name" value="RmlC-like cupins"/>
    <property type="match status" value="1"/>
</dbReference>
<dbReference type="InterPro" id="IPR011051">
    <property type="entry name" value="RmlC_Cupin_sf"/>
</dbReference>
<dbReference type="Gene3D" id="2.60.120.10">
    <property type="entry name" value="Jelly Rolls"/>
    <property type="match status" value="1"/>
</dbReference>
<name>A0AAN7LNV6_TRANT</name>
<dbReference type="InterPro" id="IPR008579">
    <property type="entry name" value="UGlyAH_Cupin_dom"/>
</dbReference>
<dbReference type="InterPro" id="IPR014710">
    <property type="entry name" value="RmlC-like_jellyroll"/>
</dbReference>
<dbReference type="PANTHER" id="PTHR33271">
    <property type="entry name" value="OS04G0445200 PROTEIN"/>
    <property type="match status" value="1"/>
</dbReference>
<keyword evidence="4" id="KW-1185">Reference proteome</keyword>
<accession>A0AAN7LNV6</accession>
<keyword evidence="1" id="KW-0472">Membrane</keyword>
<dbReference type="AlphaFoldDB" id="A0AAN7LNV6"/>
<keyword evidence="1" id="KW-0812">Transmembrane</keyword>
<comment type="caution">
    <text evidence="3">The sequence shown here is derived from an EMBL/GenBank/DDBJ whole genome shotgun (WGS) entry which is preliminary data.</text>
</comment>
<evidence type="ECO:0000313" key="3">
    <source>
        <dbReference type="EMBL" id="KAK4784645.1"/>
    </source>
</evidence>
<organism evidence="3 4">
    <name type="scientific">Trapa natans</name>
    <name type="common">Water chestnut</name>
    <dbReference type="NCBI Taxonomy" id="22666"/>
    <lineage>
        <taxon>Eukaryota</taxon>
        <taxon>Viridiplantae</taxon>
        <taxon>Streptophyta</taxon>
        <taxon>Embryophyta</taxon>
        <taxon>Tracheophyta</taxon>
        <taxon>Spermatophyta</taxon>
        <taxon>Magnoliopsida</taxon>
        <taxon>eudicotyledons</taxon>
        <taxon>Gunneridae</taxon>
        <taxon>Pentapetalae</taxon>
        <taxon>rosids</taxon>
        <taxon>malvids</taxon>
        <taxon>Myrtales</taxon>
        <taxon>Lythraceae</taxon>
        <taxon>Trapa</taxon>
    </lineage>
</organism>
<dbReference type="CDD" id="cd02227">
    <property type="entry name" value="cupin_TM1112-like"/>
    <property type="match status" value="1"/>
</dbReference>
<feature type="domain" description="(S)-ureidoglycine aminohydrolase cupin" evidence="2">
    <location>
        <begin position="66"/>
        <end position="145"/>
    </location>
</feature>
<dbReference type="Proteomes" id="UP001346149">
    <property type="component" value="Unassembled WGS sequence"/>
</dbReference>
<protein>
    <recommendedName>
        <fullName evidence="2">(S)-ureidoglycine aminohydrolase cupin domain-containing protein</fullName>
    </recommendedName>
</protein>
<evidence type="ECO:0000313" key="4">
    <source>
        <dbReference type="Proteomes" id="UP001346149"/>
    </source>
</evidence>